<evidence type="ECO:0000313" key="3">
    <source>
        <dbReference type="EMBL" id="RYN75444.1"/>
    </source>
</evidence>
<dbReference type="GO" id="GO:0000329">
    <property type="term" value="C:fungal-type vacuole membrane"/>
    <property type="evidence" value="ECO:0007669"/>
    <property type="project" value="TreeGrafter"/>
</dbReference>
<feature type="compositionally biased region" description="Low complexity" evidence="1">
    <location>
        <begin position="636"/>
        <end position="656"/>
    </location>
</feature>
<dbReference type="GO" id="GO:0070772">
    <property type="term" value="C:PAS complex"/>
    <property type="evidence" value="ECO:0007669"/>
    <property type="project" value="TreeGrafter"/>
</dbReference>
<name>A0A4Q4NG33_ALTAL</name>
<dbReference type="GO" id="GO:1903778">
    <property type="term" value="P:protein localization to vacuolar membrane"/>
    <property type="evidence" value="ECO:0007669"/>
    <property type="project" value="TreeGrafter"/>
</dbReference>
<feature type="compositionally biased region" description="Basic and acidic residues" evidence="1">
    <location>
        <begin position="32"/>
        <end position="42"/>
    </location>
</feature>
<feature type="region of interest" description="Disordered" evidence="1">
    <location>
        <begin position="628"/>
        <end position="658"/>
    </location>
</feature>
<dbReference type="Proteomes" id="UP000291422">
    <property type="component" value="Unassembled WGS sequence"/>
</dbReference>
<feature type="compositionally biased region" description="Polar residues" evidence="1">
    <location>
        <begin position="361"/>
        <end position="370"/>
    </location>
</feature>
<feature type="region of interest" description="Disordered" evidence="1">
    <location>
        <begin position="413"/>
        <end position="613"/>
    </location>
</feature>
<feature type="compositionally biased region" description="Basic residues" evidence="1">
    <location>
        <begin position="422"/>
        <end position="432"/>
    </location>
</feature>
<keyword evidence="2" id="KW-1133">Transmembrane helix</keyword>
<dbReference type="GO" id="GO:0010513">
    <property type="term" value="P:positive regulation of phosphatidylinositol biosynthetic process"/>
    <property type="evidence" value="ECO:0007669"/>
    <property type="project" value="TreeGrafter"/>
</dbReference>
<feature type="region of interest" description="Disordered" evidence="1">
    <location>
        <begin position="1"/>
        <end position="282"/>
    </location>
</feature>
<feature type="compositionally biased region" description="Polar residues" evidence="1">
    <location>
        <begin position="570"/>
        <end position="595"/>
    </location>
</feature>
<feature type="compositionally biased region" description="Basic residues" evidence="1">
    <location>
        <begin position="506"/>
        <end position="515"/>
    </location>
</feature>
<dbReference type="Pfam" id="PF12751">
    <property type="entry name" value="Vac7"/>
    <property type="match status" value="1"/>
</dbReference>
<dbReference type="GO" id="GO:0000011">
    <property type="term" value="P:vacuole inheritance"/>
    <property type="evidence" value="ECO:0007669"/>
    <property type="project" value="TreeGrafter"/>
</dbReference>
<dbReference type="PANTHER" id="PTHR28258">
    <property type="entry name" value="VACUOLAR SEGREGATION PROTEIN 7"/>
    <property type="match status" value="1"/>
</dbReference>
<dbReference type="AlphaFoldDB" id="A0A4Q4NG33"/>
<feature type="compositionally biased region" description="Polar residues" evidence="1">
    <location>
        <begin position="127"/>
        <end position="149"/>
    </location>
</feature>
<evidence type="ECO:0000256" key="2">
    <source>
        <dbReference type="SAM" id="Phobius"/>
    </source>
</evidence>
<feature type="transmembrane region" description="Helical" evidence="2">
    <location>
        <begin position="672"/>
        <end position="695"/>
    </location>
</feature>
<feature type="region of interest" description="Disordered" evidence="1">
    <location>
        <begin position="301"/>
        <end position="377"/>
    </location>
</feature>
<organism evidence="3 4">
    <name type="scientific">Alternaria alternata</name>
    <name type="common">Alternaria rot fungus</name>
    <name type="synonym">Torula alternata</name>
    <dbReference type="NCBI Taxonomy" id="5599"/>
    <lineage>
        <taxon>Eukaryota</taxon>
        <taxon>Fungi</taxon>
        <taxon>Dikarya</taxon>
        <taxon>Ascomycota</taxon>
        <taxon>Pezizomycotina</taxon>
        <taxon>Dothideomycetes</taxon>
        <taxon>Pleosporomycetidae</taxon>
        <taxon>Pleosporales</taxon>
        <taxon>Pleosporineae</taxon>
        <taxon>Pleosporaceae</taxon>
        <taxon>Alternaria</taxon>
        <taxon>Alternaria sect. Alternaria</taxon>
        <taxon>Alternaria alternata complex</taxon>
    </lineage>
</organism>
<feature type="compositionally biased region" description="Low complexity" evidence="1">
    <location>
        <begin position="102"/>
        <end position="121"/>
    </location>
</feature>
<dbReference type="EMBL" id="PDXD01000014">
    <property type="protein sequence ID" value="RYN75444.1"/>
    <property type="molecule type" value="Genomic_DNA"/>
</dbReference>
<protein>
    <recommendedName>
        <fullName evidence="5">Vacuolar segregation protein 7</fullName>
    </recommendedName>
</protein>
<evidence type="ECO:0008006" key="5">
    <source>
        <dbReference type="Google" id="ProtNLM"/>
    </source>
</evidence>
<gene>
    <name evidence="3" type="ORF">AA0117_g6207</name>
</gene>
<reference evidence="4" key="1">
    <citation type="journal article" date="2019" name="bioRxiv">
        <title>Genomics, evolutionary history and diagnostics of the Alternaria alternata species group including apple and Asian pear pathotypes.</title>
        <authorList>
            <person name="Armitage A.D."/>
            <person name="Cockerton H.M."/>
            <person name="Sreenivasaprasad S."/>
            <person name="Woodhall J.W."/>
            <person name="Lane C.R."/>
            <person name="Harrison R.J."/>
            <person name="Clarkson J.P."/>
        </authorList>
    </citation>
    <scope>NUCLEOTIDE SEQUENCE [LARGE SCALE GENOMIC DNA]</scope>
    <source>
        <strain evidence="4">FERA 1177</strain>
    </source>
</reference>
<feature type="compositionally biased region" description="Low complexity" evidence="1">
    <location>
        <begin position="600"/>
        <end position="610"/>
    </location>
</feature>
<feature type="compositionally biased region" description="Polar residues" evidence="1">
    <location>
        <begin position="50"/>
        <end position="72"/>
    </location>
</feature>
<feature type="compositionally biased region" description="Polar residues" evidence="1">
    <location>
        <begin position="516"/>
        <end position="526"/>
    </location>
</feature>
<keyword evidence="2" id="KW-0472">Membrane</keyword>
<sequence length="928" mass="100839">MASSRSTAADELNAFESFTGVEESAEPTTSTTRDDSTADMARDTSAPPMGQNSAGQRLFHATNSPSPLSSREASPRPHKRNATPSGAGTTARPSFRTRKSSADASPSRGSSLSNSTTAAAAPGHASPTVQRALSSTSIPELTPTSSTDTVRAPRPSKPSSKSNSGETTPHWPLSPRLKSPPPGDDGRSRSRTNSLRAQIRKPEAQSAPSIVVQSSSPASLSRFPVREEAPASDPDEPQPPPAPKATSRSSGGVAPKLATVQESSLPATPGFDGLEPQSQFPFPSANFVNLVLSFVPSATAHKTDQDRNDVNSSKVTEDLSTKHDNTKHTESGSDSATKSAKKGKMQEQRNTYTHRPHTVSAKPSLSSMSTRSRDPPLRNMTVETETVPSVAQPSIVNQDRSASGRVDGGIRLKASNETIRPKKERKAPKRKAASINAGTASSKADVFEQKVASAVDEADSSDSDATFIYESNPPEQPHRSRQHHSRTPSMTSLASLTDPRLQIRDTHKHPSKKSSIKFTNPYNNPSIDGDDRGEGTIRIGSGRAGGGSHHHHIGRHGQGRGALSHLAMESDTSVPQSSRARGPSSRNASQPNSPRFHTFNVGNGHSNGSKKNGEYSAAYDIDAENIADDERTPLIQSGRSPRSTRTSRQRNTTTIRQLERRHHRDGGWCRRFAGCLVLTILLLVVVFCAIGLVFATTKPLTSLVVRDIQNVVASQEEVMLDLIVNAVNPNIIGVTVSDMEVSLFAKSKHVGSDAWWREHGNGPQDDVEHWTPIEEEATTEISITGVDEGTDPIEGEPRTMLLGRIAHFDSPLNFEGSFFQRKRAESIGEIRLLHPGNKTEAGGSERWEEVLQYPFELIVRGNFKYTLPLSTQEFKVPVTASHYYDPDIERKKELDNVESKEKRRNISHVSTKPRGRYDRRALPFWSPR</sequence>
<feature type="region of interest" description="Disordered" evidence="1">
    <location>
        <begin position="894"/>
        <end position="915"/>
    </location>
</feature>
<feature type="compositionally biased region" description="Polar residues" evidence="1">
    <location>
        <begin position="206"/>
        <end position="219"/>
    </location>
</feature>
<keyword evidence="2" id="KW-0812">Transmembrane</keyword>
<dbReference type="PANTHER" id="PTHR28258:SF1">
    <property type="entry name" value="VACUOLAR SEGREGATION PROTEIN 7"/>
    <property type="match status" value="1"/>
</dbReference>
<dbReference type="VEuPathDB" id="FungiDB:CC77DRAFT_944187"/>
<proteinExistence type="predicted"/>
<evidence type="ECO:0000313" key="4">
    <source>
        <dbReference type="Proteomes" id="UP000291422"/>
    </source>
</evidence>
<feature type="compositionally biased region" description="Polar residues" evidence="1">
    <location>
        <begin position="82"/>
        <end position="92"/>
    </location>
</feature>
<feature type="compositionally biased region" description="Basic residues" evidence="1">
    <location>
        <begin position="548"/>
        <end position="558"/>
    </location>
</feature>
<accession>A0A4Q4NG33</accession>
<comment type="caution">
    <text evidence="3">The sequence shown here is derived from an EMBL/GenBank/DDBJ whole genome shotgun (WGS) entry which is preliminary data.</text>
</comment>
<feature type="compositionally biased region" description="Basic and acidic residues" evidence="1">
    <location>
        <begin position="301"/>
        <end position="331"/>
    </location>
</feature>
<evidence type="ECO:0000256" key="1">
    <source>
        <dbReference type="SAM" id="MobiDB-lite"/>
    </source>
</evidence>
<dbReference type="InterPro" id="IPR024260">
    <property type="entry name" value="Vac7"/>
</dbReference>
<feature type="compositionally biased region" description="Basic residues" evidence="1">
    <location>
        <begin position="902"/>
        <end position="914"/>
    </location>
</feature>